<evidence type="ECO:0000256" key="1">
    <source>
        <dbReference type="SAM" id="MobiDB-lite"/>
    </source>
</evidence>
<dbReference type="AlphaFoldDB" id="A0A4U6X5U7"/>
<name>A0A4U6X5U7_9PEZI</name>
<gene>
    <name evidence="2" type="ORF">CTA1_8287</name>
</gene>
<keyword evidence="3" id="KW-1185">Reference proteome</keyword>
<organism evidence="2 3">
    <name type="scientific">Colletotrichum tanaceti</name>
    <dbReference type="NCBI Taxonomy" id="1306861"/>
    <lineage>
        <taxon>Eukaryota</taxon>
        <taxon>Fungi</taxon>
        <taxon>Dikarya</taxon>
        <taxon>Ascomycota</taxon>
        <taxon>Pezizomycotina</taxon>
        <taxon>Sordariomycetes</taxon>
        <taxon>Hypocreomycetidae</taxon>
        <taxon>Glomerellales</taxon>
        <taxon>Glomerellaceae</taxon>
        <taxon>Colletotrichum</taxon>
        <taxon>Colletotrichum destructivum species complex</taxon>
    </lineage>
</organism>
<sequence length="93" mass="10235">MVGQLRSLPETHFHDSFLAEFDEQKTFDQIEDLAGMDDRPDSNAPVISVTSTLGNIARGGSNRALELRTDKSGPSRLRTRANGVTPSRDHQTP</sequence>
<proteinExistence type="predicted"/>
<protein>
    <submittedName>
        <fullName evidence="2">Uncharacterized protein</fullName>
    </submittedName>
</protein>
<evidence type="ECO:0000313" key="2">
    <source>
        <dbReference type="EMBL" id="TKW50822.1"/>
    </source>
</evidence>
<feature type="region of interest" description="Disordered" evidence="1">
    <location>
        <begin position="60"/>
        <end position="93"/>
    </location>
</feature>
<dbReference type="Proteomes" id="UP000310108">
    <property type="component" value="Unassembled WGS sequence"/>
</dbReference>
<evidence type="ECO:0000313" key="3">
    <source>
        <dbReference type="Proteomes" id="UP000310108"/>
    </source>
</evidence>
<comment type="caution">
    <text evidence="2">The sequence shown here is derived from an EMBL/GenBank/DDBJ whole genome shotgun (WGS) entry which is preliminary data.</text>
</comment>
<dbReference type="EMBL" id="PJEX01000358">
    <property type="protein sequence ID" value="TKW50822.1"/>
    <property type="molecule type" value="Genomic_DNA"/>
</dbReference>
<reference evidence="2 3" key="1">
    <citation type="journal article" date="2019" name="PLoS ONE">
        <title>Comparative genome analysis indicates high evolutionary potential of pathogenicity genes in Colletotrichum tanaceti.</title>
        <authorList>
            <person name="Lelwala R.V."/>
            <person name="Korhonen P.K."/>
            <person name="Young N.D."/>
            <person name="Scott J.B."/>
            <person name="Ades P.A."/>
            <person name="Gasser R.B."/>
            <person name="Taylor P.W.J."/>
        </authorList>
    </citation>
    <scope>NUCLEOTIDE SEQUENCE [LARGE SCALE GENOMIC DNA]</scope>
    <source>
        <strain evidence="2">BRIP57314</strain>
    </source>
</reference>
<accession>A0A4U6X5U7</accession>